<dbReference type="OrthoDB" id="10670941at2759"/>
<feature type="region of interest" description="Disordered" evidence="1">
    <location>
        <begin position="433"/>
        <end position="521"/>
    </location>
</feature>
<dbReference type="Proteomes" id="UP000244855">
    <property type="component" value="Unassembled WGS sequence"/>
</dbReference>
<accession>A0A2V1D930</accession>
<proteinExistence type="predicted"/>
<dbReference type="EMBL" id="KZ805554">
    <property type="protein sequence ID" value="PVH94033.1"/>
    <property type="molecule type" value="Genomic_DNA"/>
</dbReference>
<feature type="compositionally biased region" description="Basic residues" evidence="1">
    <location>
        <begin position="499"/>
        <end position="512"/>
    </location>
</feature>
<evidence type="ECO:0000313" key="3">
    <source>
        <dbReference type="Proteomes" id="UP000244855"/>
    </source>
</evidence>
<evidence type="ECO:0000256" key="1">
    <source>
        <dbReference type="SAM" id="MobiDB-lite"/>
    </source>
</evidence>
<feature type="compositionally biased region" description="Basic and acidic residues" evidence="1">
    <location>
        <begin position="450"/>
        <end position="477"/>
    </location>
</feature>
<dbReference type="AlphaFoldDB" id="A0A2V1D930"/>
<reference evidence="2 3" key="1">
    <citation type="journal article" date="2018" name="Sci. Rep.">
        <title>Comparative genomics provides insights into the lifestyle and reveals functional heterogeneity of dark septate endophytic fungi.</title>
        <authorList>
            <person name="Knapp D.G."/>
            <person name="Nemeth J.B."/>
            <person name="Barry K."/>
            <person name="Hainaut M."/>
            <person name="Henrissat B."/>
            <person name="Johnson J."/>
            <person name="Kuo A."/>
            <person name="Lim J.H.P."/>
            <person name="Lipzen A."/>
            <person name="Nolan M."/>
            <person name="Ohm R.A."/>
            <person name="Tamas L."/>
            <person name="Grigoriev I.V."/>
            <person name="Spatafora J.W."/>
            <person name="Nagy L.G."/>
            <person name="Kovacs G.M."/>
        </authorList>
    </citation>
    <scope>NUCLEOTIDE SEQUENCE [LARGE SCALE GENOMIC DNA]</scope>
    <source>
        <strain evidence="2 3">DSE2036</strain>
    </source>
</reference>
<keyword evidence="3" id="KW-1185">Reference proteome</keyword>
<sequence length="537" mass="62161">MAHSRLVPRLAGDALQREFNMLPLTSTQYIHDGKPPKYAEWLDKHPATMSVNPHGAALKWKTYNPKSVDISGVHTFRYRDYIYRCAVYEKQTYDYLRKFHCSASHQRGLNERLLAATELKLLREIAYHKLYTVLLHEGKITRGVISGCQTNAPHIWRHFATVIVNGRELIRDTPTVLSMWMKVQTLQSKRLHGLSYFHYAVKQYKIKRHRQEIIHELLQNGLIRCLKAKESRDSGKLSIENFKGLKENLREATGRLLWHLKAHIASVLKEMDLYENNADPTRWYTESIFTVGIVRHAAAQRAYADVLETFFRGTGNKDRYYRFATLHKLLTSLLYEFPSLSPGNPEVRICHLFEELSTIRRYRASKYPESITRWEITHARKFYMDFLGRSMVGLRKLTMTTHPEDLETLGCSPSTIEWMDAKLREARDVSLSGLPQKWNQTPTRRAKSKIAGDVRPKIRRSESKPAGDVKPKRRLLESKSVGDVNVSDVQEAREEKIKRQPKPASKPKARTKRNQDGMDMYVAAMDSVTAAQKRQGL</sequence>
<gene>
    <name evidence="2" type="ORF">DM02DRAFT_618902</name>
</gene>
<protein>
    <submittedName>
        <fullName evidence="2">Uncharacterized protein</fullName>
    </submittedName>
</protein>
<organism evidence="2 3">
    <name type="scientific">Periconia macrospinosa</name>
    <dbReference type="NCBI Taxonomy" id="97972"/>
    <lineage>
        <taxon>Eukaryota</taxon>
        <taxon>Fungi</taxon>
        <taxon>Dikarya</taxon>
        <taxon>Ascomycota</taxon>
        <taxon>Pezizomycotina</taxon>
        <taxon>Dothideomycetes</taxon>
        <taxon>Pleosporomycetidae</taxon>
        <taxon>Pleosporales</taxon>
        <taxon>Massarineae</taxon>
        <taxon>Periconiaceae</taxon>
        <taxon>Periconia</taxon>
    </lineage>
</organism>
<evidence type="ECO:0000313" key="2">
    <source>
        <dbReference type="EMBL" id="PVH94033.1"/>
    </source>
</evidence>
<name>A0A2V1D930_9PLEO</name>